<keyword evidence="3" id="KW-0238">DNA-binding</keyword>
<dbReference type="PANTHER" id="PTHR35004:SF6">
    <property type="entry name" value="TRANSPOSASE"/>
    <property type="match status" value="1"/>
</dbReference>
<evidence type="ECO:0000256" key="3">
    <source>
        <dbReference type="ARBA" id="ARBA00023125"/>
    </source>
</evidence>
<dbReference type="GO" id="GO:0006310">
    <property type="term" value="P:DNA recombination"/>
    <property type="evidence" value="ECO:0007669"/>
    <property type="project" value="UniProtKB-KW"/>
</dbReference>
<reference evidence="8" key="1">
    <citation type="submission" date="2021-02" db="EMBL/GenBank/DDBJ databases">
        <title>Thiocyanate and organic carbon inputs drive convergent selection for specific autotrophic Afipia and Thiobacillus strains within complex microbiomes.</title>
        <authorList>
            <person name="Huddy R.J."/>
            <person name="Sachdeva R."/>
            <person name="Kadzinga F."/>
            <person name="Kantor R.S."/>
            <person name="Harrison S.T.L."/>
            <person name="Banfield J.F."/>
        </authorList>
    </citation>
    <scope>NUCLEOTIDE SEQUENCE</scope>
    <source>
        <strain evidence="8">SCN18_13_7_16_R3_B_64_19</strain>
    </source>
</reference>
<dbReference type="InterPro" id="IPR017894">
    <property type="entry name" value="HTH_IS21_transposase_type"/>
</dbReference>
<dbReference type="Proteomes" id="UP000664800">
    <property type="component" value="Unassembled WGS sequence"/>
</dbReference>
<evidence type="ECO:0000256" key="4">
    <source>
        <dbReference type="ARBA" id="ARBA00023172"/>
    </source>
</evidence>
<dbReference type="EMBL" id="JAFKMR010000024">
    <property type="protein sequence ID" value="MBN8745059.1"/>
    <property type="molecule type" value="Genomic_DNA"/>
</dbReference>
<name>A0A8I1SXX2_THIA3</name>
<comment type="caution">
    <text evidence="8">The sequence shown here is derived from an EMBL/GenBank/DDBJ whole genome shotgun (WGS) entry which is preliminary data.</text>
</comment>
<dbReference type="InterPro" id="IPR012337">
    <property type="entry name" value="RNaseH-like_sf"/>
</dbReference>
<proteinExistence type="inferred from homology"/>
<sequence length="415" mass="47551">MVNLKGLMMILELHRQGLPISVIAQRTGHDRKTVRKYIQQGLAVPKYKPRAARAGALDDFRGYLQERLQSWPELTGSRLLREIRALGYQGGKTILHDYLRQVRPAPAPAFEVRFETPPGQQAQVDFAEFKVRFAGESIERKVWLFAMVLGHSRYLWAQFVMHQDLPTVLRCHMQAFEHFGGAPREILYDRMKTAVLGEPEQDKAIIYNAKLLACGTHYGFAPRACQPYRAKTKGKVERPFRYIRADFFMARSFMDLQDMNRQLRHWLDTVANVRVHAGTQRVVQEHFQEERPSLLALPAGRFDAVLRQERRVSSEGCVSVGGNYYSVPDGTRRRTLDVETTADQVRIHEDGRLIAVHTLLQGRKQRSVLPGHRHAPRRSTSHGPRDPIRILPGHAVTTRPLSFYEQIGRQLGGRP</sequence>
<dbReference type="Pfam" id="PF22483">
    <property type="entry name" value="Mu-transpos_C_2"/>
    <property type="match status" value="1"/>
</dbReference>
<dbReference type="AlphaFoldDB" id="A0A8I1SXX2"/>
<evidence type="ECO:0000256" key="2">
    <source>
        <dbReference type="ARBA" id="ARBA00022578"/>
    </source>
</evidence>
<evidence type="ECO:0000259" key="6">
    <source>
        <dbReference type="PROSITE" id="PS50531"/>
    </source>
</evidence>
<evidence type="ECO:0000313" key="9">
    <source>
        <dbReference type="Proteomes" id="UP000664800"/>
    </source>
</evidence>
<dbReference type="NCBIfam" id="NF033546">
    <property type="entry name" value="transpos_IS21"/>
    <property type="match status" value="1"/>
</dbReference>
<dbReference type="RefSeq" id="WP_276731350.1">
    <property type="nucleotide sequence ID" value="NZ_JAFKMR010000024.1"/>
</dbReference>
<keyword evidence="2" id="KW-0815">Transposition</keyword>
<comment type="similarity">
    <text evidence="1">Belongs to the transposase IS21/IS408/IS1162 family.</text>
</comment>
<keyword evidence="4" id="KW-0233">DNA recombination</keyword>
<dbReference type="GO" id="GO:0015074">
    <property type="term" value="P:DNA integration"/>
    <property type="evidence" value="ECO:0007669"/>
    <property type="project" value="InterPro"/>
</dbReference>
<dbReference type="PANTHER" id="PTHR35004">
    <property type="entry name" value="TRANSPOSASE RV3428C-RELATED"/>
    <property type="match status" value="1"/>
</dbReference>
<dbReference type="GO" id="GO:0003677">
    <property type="term" value="F:DNA binding"/>
    <property type="evidence" value="ECO:0007669"/>
    <property type="project" value="UniProtKB-KW"/>
</dbReference>
<dbReference type="InterPro" id="IPR001584">
    <property type="entry name" value="Integrase_cat-core"/>
</dbReference>
<feature type="domain" description="Integrase catalytic" evidence="7">
    <location>
        <begin position="113"/>
        <end position="291"/>
    </location>
</feature>
<evidence type="ECO:0000259" key="7">
    <source>
        <dbReference type="PROSITE" id="PS50994"/>
    </source>
</evidence>
<evidence type="ECO:0000256" key="1">
    <source>
        <dbReference type="ARBA" id="ARBA00009277"/>
    </source>
</evidence>
<feature type="domain" description="HTH IS21-type" evidence="6">
    <location>
        <begin position="5"/>
        <end position="68"/>
    </location>
</feature>
<dbReference type="GO" id="GO:0032196">
    <property type="term" value="P:transposition"/>
    <property type="evidence" value="ECO:0007669"/>
    <property type="project" value="UniProtKB-KW"/>
</dbReference>
<evidence type="ECO:0000256" key="5">
    <source>
        <dbReference type="SAM" id="MobiDB-lite"/>
    </source>
</evidence>
<accession>A0A8I1SXX2</accession>
<dbReference type="PROSITE" id="PS50531">
    <property type="entry name" value="HTH_IS21"/>
    <property type="match status" value="1"/>
</dbReference>
<organism evidence="8 9">
    <name type="scientific">Thiomonas arsenitoxydans (strain DSM 22701 / CIP 110005 / 3As)</name>
    <dbReference type="NCBI Taxonomy" id="426114"/>
    <lineage>
        <taxon>Bacteria</taxon>
        <taxon>Pseudomonadati</taxon>
        <taxon>Pseudomonadota</taxon>
        <taxon>Betaproteobacteria</taxon>
        <taxon>Burkholderiales</taxon>
        <taxon>Thiomonas</taxon>
    </lineage>
</organism>
<dbReference type="PROSITE" id="PS50994">
    <property type="entry name" value="INTEGRASE"/>
    <property type="match status" value="1"/>
</dbReference>
<protein>
    <submittedName>
        <fullName evidence="8">IS21 family transposase</fullName>
    </submittedName>
</protein>
<feature type="region of interest" description="Disordered" evidence="5">
    <location>
        <begin position="365"/>
        <end position="391"/>
    </location>
</feature>
<dbReference type="SUPFAM" id="SSF53098">
    <property type="entry name" value="Ribonuclease H-like"/>
    <property type="match status" value="1"/>
</dbReference>
<dbReference type="Gene3D" id="3.30.420.10">
    <property type="entry name" value="Ribonuclease H-like superfamily/Ribonuclease H"/>
    <property type="match status" value="1"/>
</dbReference>
<gene>
    <name evidence="8" type="primary">istA</name>
    <name evidence="8" type="ORF">J0I24_12220</name>
</gene>
<evidence type="ECO:0000313" key="8">
    <source>
        <dbReference type="EMBL" id="MBN8745059.1"/>
    </source>
</evidence>
<dbReference type="Pfam" id="PF00665">
    <property type="entry name" value="rve"/>
    <property type="match status" value="1"/>
</dbReference>
<feature type="compositionally biased region" description="Basic residues" evidence="5">
    <location>
        <begin position="365"/>
        <end position="380"/>
    </location>
</feature>
<dbReference type="InterPro" id="IPR054353">
    <property type="entry name" value="IstA-like_C"/>
</dbReference>
<dbReference type="InterPro" id="IPR036397">
    <property type="entry name" value="RNaseH_sf"/>
</dbReference>